<dbReference type="PANTHER" id="PTHR37534:SF46">
    <property type="entry name" value="ZN(II)2CYS6 TRANSCRIPTION FACTOR (EUROFUNG)"/>
    <property type="match status" value="1"/>
</dbReference>
<dbReference type="OrthoDB" id="3509362at2759"/>
<evidence type="ECO:0000313" key="3">
    <source>
        <dbReference type="EMBL" id="OGE49347.1"/>
    </source>
</evidence>
<dbReference type="Proteomes" id="UP000177622">
    <property type="component" value="Unassembled WGS sequence"/>
</dbReference>
<evidence type="ECO:0000256" key="2">
    <source>
        <dbReference type="ARBA" id="ARBA00023242"/>
    </source>
</evidence>
<evidence type="ECO:0000313" key="4">
    <source>
        <dbReference type="Proteomes" id="UP000177622"/>
    </source>
</evidence>
<dbReference type="EMBL" id="LXJU01000022">
    <property type="protein sequence ID" value="OGE49347.1"/>
    <property type="molecule type" value="Genomic_DNA"/>
</dbReference>
<comment type="caution">
    <text evidence="3">The sequence shown here is derived from an EMBL/GenBank/DDBJ whole genome shotgun (WGS) entry which is preliminary data.</text>
</comment>
<gene>
    <name evidence="3" type="ORF">PENARI_c022G04285</name>
</gene>
<name>A0A1F5L8F0_PENAI</name>
<organism evidence="3 4">
    <name type="scientific">Penicillium arizonense</name>
    <dbReference type="NCBI Taxonomy" id="1835702"/>
    <lineage>
        <taxon>Eukaryota</taxon>
        <taxon>Fungi</taxon>
        <taxon>Dikarya</taxon>
        <taxon>Ascomycota</taxon>
        <taxon>Pezizomycotina</taxon>
        <taxon>Eurotiomycetes</taxon>
        <taxon>Eurotiomycetidae</taxon>
        <taxon>Eurotiales</taxon>
        <taxon>Aspergillaceae</taxon>
        <taxon>Penicillium</taxon>
    </lineage>
</organism>
<accession>A0A1F5L8F0</accession>
<dbReference type="GO" id="GO:0005634">
    <property type="term" value="C:nucleus"/>
    <property type="evidence" value="ECO:0007669"/>
    <property type="project" value="UniProtKB-SubCell"/>
</dbReference>
<keyword evidence="2" id="KW-0539">Nucleus</keyword>
<proteinExistence type="predicted"/>
<evidence type="ECO:0000256" key="1">
    <source>
        <dbReference type="ARBA" id="ARBA00004123"/>
    </source>
</evidence>
<reference evidence="3 4" key="1">
    <citation type="journal article" date="2016" name="Sci. Rep.">
        <title>Penicillium arizonense, a new, genome sequenced fungal species, reveals a high chemical diversity in secreted metabolites.</title>
        <authorList>
            <person name="Grijseels S."/>
            <person name="Nielsen J.C."/>
            <person name="Randelovic M."/>
            <person name="Nielsen J."/>
            <person name="Nielsen K.F."/>
            <person name="Workman M."/>
            <person name="Frisvad J.C."/>
        </authorList>
    </citation>
    <scope>NUCLEOTIDE SEQUENCE [LARGE SCALE GENOMIC DNA]</scope>
    <source>
        <strain evidence="3 4">CBS 141311</strain>
    </source>
</reference>
<evidence type="ECO:0008006" key="5">
    <source>
        <dbReference type="Google" id="ProtNLM"/>
    </source>
</evidence>
<dbReference type="RefSeq" id="XP_022484798.1">
    <property type="nucleotide sequence ID" value="XM_022635358.1"/>
</dbReference>
<sequence>MTTESPALAHALVAWSCGHLSSVDSSYHITALEARSKALLELSKAVSSPDETLRESNAAASLVLMTSEVCLGDHTKWLNHLGGVKHIILSAQRRNISGGHLLHGPEALKQSPEGRWILRNFAYHDVLGSVTLGQPPLINACYLKGITDEVDTYLGLASEVLILLSEISCLDVLRLANSYVLMNEADPSNTQKSFQVMERALRTWTCHKDGSLTLTALAYTYRGAGLLFLYRQTLRGMRLLPYSSPADQHRDFHRLLHSKIQTEVASTLQFVTRVPLSGFPEAALLFPLFLIGGEAMDPLHIDLVRTRLQLMLEKRHFHNILRALEVLEDVWKRRQYHQETYDVDWQDAIDNNGGELLLT</sequence>
<keyword evidence="4" id="KW-1185">Reference proteome</keyword>
<dbReference type="InterPro" id="IPR021858">
    <property type="entry name" value="Fun_TF"/>
</dbReference>
<dbReference type="AlphaFoldDB" id="A0A1F5L8F0"/>
<protein>
    <recommendedName>
        <fullName evidence="5">Transcription factor domain-containing protein</fullName>
    </recommendedName>
</protein>
<dbReference type="PANTHER" id="PTHR37534">
    <property type="entry name" value="TRANSCRIPTIONAL ACTIVATOR PROTEIN UGA3"/>
    <property type="match status" value="1"/>
</dbReference>
<dbReference type="Pfam" id="PF11951">
    <property type="entry name" value="Fungal_trans_2"/>
    <property type="match status" value="1"/>
</dbReference>
<comment type="subcellular location">
    <subcellularLocation>
        <location evidence="1">Nucleus</location>
    </subcellularLocation>
</comment>
<dbReference type="GeneID" id="34580092"/>
<dbReference type="STRING" id="1835702.A0A1F5L8F0"/>